<dbReference type="AlphaFoldDB" id="A0A1H7G2E7"/>
<dbReference type="Pfam" id="PF11446">
    <property type="entry name" value="DUF2897"/>
    <property type="match status" value="1"/>
</dbReference>
<gene>
    <name evidence="2" type="ORF">SAMN05216262_10166</name>
</gene>
<feature type="transmembrane region" description="Helical" evidence="1">
    <location>
        <begin position="6"/>
        <end position="23"/>
    </location>
</feature>
<keyword evidence="1" id="KW-1133">Transmembrane helix</keyword>
<evidence type="ECO:0008006" key="4">
    <source>
        <dbReference type="Google" id="ProtNLM"/>
    </source>
</evidence>
<accession>A0A1H7G2E7</accession>
<protein>
    <recommendedName>
        <fullName evidence="4">DUF2897 domain-containing protein</fullName>
    </recommendedName>
</protein>
<dbReference type="InterPro" id="IPR021550">
    <property type="entry name" value="DUF2897"/>
</dbReference>
<keyword evidence="1" id="KW-0472">Membrane</keyword>
<name>A0A1H7G2E7_9GAMM</name>
<evidence type="ECO:0000313" key="3">
    <source>
        <dbReference type="Proteomes" id="UP000199297"/>
    </source>
</evidence>
<dbReference type="EMBL" id="FOBI01000001">
    <property type="protein sequence ID" value="SEK32224.1"/>
    <property type="molecule type" value="Genomic_DNA"/>
</dbReference>
<dbReference type="Proteomes" id="UP000199297">
    <property type="component" value="Unassembled WGS sequence"/>
</dbReference>
<organism evidence="2 3">
    <name type="scientific">Colwellia chukchiensis</name>
    <dbReference type="NCBI Taxonomy" id="641665"/>
    <lineage>
        <taxon>Bacteria</taxon>
        <taxon>Pseudomonadati</taxon>
        <taxon>Pseudomonadota</taxon>
        <taxon>Gammaproteobacteria</taxon>
        <taxon>Alteromonadales</taxon>
        <taxon>Colwelliaceae</taxon>
        <taxon>Colwellia</taxon>
    </lineage>
</organism>
<keyword evidence="3" id="KW-1185">Reference proteome</keyword>
<reference evidence="3" key="1">
    <citation type="submission" date="2016-10" db="EMBL/GenBank/DDBJ databases">
        <authorList>
            <person name="Varghese N."/>
            <person name="Submissions S."/>
        </authorList>
    </citation>
    <scope>NUCLEOTIDE SEQUENCE [LARGE SCALE GENOMIC DNA]</scope>
    <source>
        <strain evidence="3">CGMCC 1.9127</strain>
    </source>
</reference>
<keyword evidence="1" id="KW-0812">Transmembrane</keyword>
<evidence type="ECO:0000256" key="1">
    <source>
        <dbReference type="SAM" id="Phobius"/>
    </source>
</evidence>
<evidence type="ECO:0000313" key="2">
    <source>
        <dbReference type="EMBL" id="SEK32224.1"/>
    </source>
</evidence>
<dbReference type="OrthoDB" id="6228897at2"/>
<proteinExistence type="predicted"/>
<sequence length="55" mass="6301">MSFSFLLILVIVIGSVVAGILLIKQSARKFKLSEQQQAEVERRKAEQLKKDQQQK</sequence>
<dbReference type="RefSeq" id="WP_085283129.1">
    <property type="nucleotide sequence ID" value="NZ_FOBI01000001.1"/>
</dbReference>